<comment type="caution">
    <text evidence="15">The sequence shown here is derived from an EMBL/GenBank/DDBJ whole genome shotgun (WGS) entry which is preliminary data.</text>
</comment>
<feature type="signal peptide" evidence="12">
    <location>
        <begin position="1"/>
        <end position="25"/>
    </location>
</feature>
<keyword evidence="9 10" id="KW-0998">Cell outer membrane</keyword>
<evidence type="ECO:0000259" key="14">
    <source>
        <dbReference type="Pfam" id="PF07715"/>
    </source>
</evidence>
<evidence type="ECO:0000313" key="15">
    <source>
        <dbReference type="EMBL" id="MFD0848968.1"/>
    </source>
</evidence>
<keyword evidence="3 10" id="KW-0813">Transport</keyword>
<dbReference type="Gene3D" id="2.40.170.20">
    <property type="entry name" value="TonB-dependent receptor, beta-barrel domain"/>
    <property type="match status" value="1"/>
</dbReference>
<keyword evidence="6 11" id="KW-0798">TonB box</keyword>
<evidence type="ECO:0000256" key="9">
    <source>
        <dbReference type="ARBA" id="ARBA00023237"/>
    </source>
</evidence>
<keyword evidence="7 10" id="KW-0472">Membrane</keyword>
<proteinExistence type="inferred from homology"/>
<evidence type="ECO:0000256" key="10">
    <source>
        <dbReference type="PROSITE-ProRule" id="PRU01360"/>
    </source>
</evidence>
<comment type="subcellular location">
    <subcellularLocation>
        <location evidence="1 10">Cell outer membrane</location>
        <topology evidence="1 10">Multi-pass membrane protein</topology>
    </subcellularLocation>
</comment>
<feature type="domain" description="TonB-dependent receptor-like beta-barrel" evidence="13">
    <location>
        <begin position="245"/>
        <end position="675"/>
    </location>
</feature>
<organism evidence="15 16">
    <name type="scientific">Sphingosinicella xenopeptidilytica</name>
    <dbReference type="NCBI Taxonomy" id="364098"/>
    <lineage>
        <taxon>Bacteria</taxon>
        <taxon>Pseudomonadati</taxon>
        <taxon>Pseudomonadota</taxon>
        <taxon>Alphaproteobacteria</taxon>
        <taxon>Sphingomonadales</taxon>
        <taxon>Sphingosinicellaceae</taxon>
        <taxon>Sphingosinicella</taxon>
    </lineage>
</organism>
<dbReference type="CDD" id="cd01347">
    <property type="entry name" value="ligand_gated_channel"/>
    <property type="match status" value="1"/>
</dbReference>
<dbReference type="RefSeq" id="WP_381490672.1">
    <property type="nucleotide sequence ID" value="NZ_JBHTIK010000005.1"/>
</dbReference>
<keyword evidence="5 10" id="KW-0812">Transmembrane</keyword>
<evidence type="ECO:0000256" key="1">
    <source>
        <dbReference type="ARBA" id="ARBA00004571"/>
    </source>
</evidence>
<dbReference type="InterPro" id="IPR000531">
    <property type="entry name" value="Beta-barrel_TonB"/>
</dbReference>
<evidence type="ECO:0000256" key="12">
    <source>
        <dbReference type="SAM" id="SignalP"/>
    </source>
</evidence>
<accession>A0ABW3C3D1</accession>
<keyword evidence="8 15" id="KW-0675">Receptor</keyword>
<dbReference type="SUPFAM" id="SSF56935">
    <property type="entry name" value="Porins"/>
    <property type="match status" value="1"/>
</dbReference>
<evidence type="ECO:0000256" key="8">
    <source>
        <dbReference type="ARBA" id="ARBA00023170"/>
    </source>
</evidence>
<feature type="chain" id="PRO_5046518620" evidence="12">
    <location>
        <begin position="26"/>
        <end position="705"/>
    </location>
</feature>
<dbReference type="Proteomes" id="UP001597124">
    <property type="component" value="Unassembled WGS sequence"/>
</dbReference>
<evidence type="ECO:0000313" key="16">
    <source>
        <dbReference type="Proteomes" id="UP001597124"/>
    </source>
</evidence>
<dbReference type="NCBIfam" id="TIGR01783">
    <property type="entry name" value="TonB-siderophor"/>
    <property type="match status" value="1"/>
</dbReference>
<evidence type="ECO:0000256" key="6">
    <source>
        <dbReference type="ARBA" id="ARBA00023077"/>
    </source>
</evidence>
<comment type="similarity">
    <text evidence="2 10 11">Belongs to the TonB-dependent receptor family.</text>
</comment>
<evidence type="ECO:0000256" key="5">
    <source>
        <dbReference type="ARBA" id="ARBA00022692"/>
    </source>
</evidence>
<dbReference type="InterPro" id="IPR037066">
    <property type="entry name" value="Plug_dom_sf"/>
</dbReference>
<sequence length="705" mass="76365">MINRKTVLISATALSLSFGASAAFAQDAGSPQLEEIVVTADRSDSFGADFLQAGTFRNGHQMDTPLTVSVIPEKLLEAQLATSVLDALRNTPGVTTASINASVYSNLSVRGIPVENRGNWRLNGSLPIVNLIDLPLENKMRVEALKGASALYYGFSTPSGIVNLVSKRATADPVTSLRAFGNIHGQAGGHVDIGRRFGDFGVRVNALAANLETGVARTEGHRWFTSAAIDWEPSDSFSLQLDGEYIYKTLTEPTTLRPYTQSGVLTLPPIISMKRNVGSQWFKSPAREYNLLARAEYKISPAWALTLNAGVSNLKRDRRFSDFRFTNPTLANPTLGPGTLTVELANDNSYENVYFRGEIAGTFDTGPLRHEIIAGASSNRRDAINPRVPTVAFAQNYFDPVVVPETPMPARALLNTSKIEDVGLYAFDRVSYNDFVYLTVGMRYTDFKDDTRNFSAAGVETSRVTYETKPTSWSAGLLVKPVSWISVYGTYIEGLENSRVAPAGTINAGESLPAAVSEQKEFGIKAEFGRLMATAAYFEIERGSSFTNADNRFVLDGLARYKGAEFSLTGEIVPSLSVYASALVLDTEQISGSTNIGNDIENAPKFSGSLFLEYDLPVVEGLAVSAGVFRVGKRYGNAANAYQVPGYTTFDVGASYTTETLIGKETTFRVYADNVTGKKYWASASSSLLAPGLPPSVRFSIETSF</sequence>
<evidence type="ECO:0000256" key="4">
    <source>
        <dbReference type="ARBA" id="ARBA00022452"/>
    </source>
</evidence>
<evidence type="ECO:0000256" key="2">
    <source>
        <dbReference type="ARBA" id="ARBA00009810"/>
    </source>
</evidence>
<protein>
    <submittedName>
        <fullName evidence="15">TonB-dependent siderophore receptor</fullName>
    </submittedName>
</protein>
<dbReference type="EMBL" id="JBHTIK010000005">
    <property type="protein sequence ID" value="MFD0848968.1"/>
    <property type="molecule type" value="Genomic_DNA"/>
</dbReference>
<dbReference type="PANTHER" id="PTHR32552:SF82">
    <property type="entry name" value="FCUA PROTEIN"/>
    <property type="match status" value="1"/>
</dbReference>
<name>A0ABW3C3D1_SPHXN</name>
<gene>
    <name evidence="15" type="ORF">ACFQ00_11580</name>
</gene>
<evidence type="ECO:0000256" key="7">
    <source>
        <dbReference type="ARBA" id="ARBA00023136"/>
    </source>
</evidence>
<dbReference type="InterPro" id="IPR036942">
    <property type="entry name" value="Beta-barrel_TonB_sf"/>
</dbReference>
<keyword evidence="16" id="KW-1185">Reference proteome</keyword>
<dbReference type="InterPro" id="IPR039426">
    <property type="entry name" value="TonB-dep_rcpt-like"/>
</dbReference>
<keyword evidence="12" id="KW-0732">Signal</keyword>
<dbReference type="PROSITE" id="PS52016">
    <property type="entry name" value="TONB_DEPENDENT_REC_3"/>
    <property type="match status" value="1"/>
</dbReference>
<keyword evidence="4 10" id="KW-1134">Transmembrane beta strand</keyword>
<dbReference type="Pfam" id="PF00593">
    <property type="entry name" value="TonB_dep_Rec_b-barrel"/>
    <property type="match status" value="1"/>
</dbReference>
<dbReference type="Pfam" id="PF07715">
    <property type="entry name" value="Plug"/>
    <property type="match status" value="1"/>
</dbReference>
<evidence type="ECO:0000256" key="11">
    <source>
        <dbReference type="RuleBase" id="RU003357"/>
    </source>
</evidence>
<dbReference type="InterPro" id="IPR010105">
    <property type="entry name" value="TonB_sidphr_rcpt"/>
</dbReference>
<dbReference type="Gene3D" id="2.170.130.10">
    <property type="entry name" value="TonB-dependent receptor, plug domain"/>
    <property type="match status" value="1"/>
</dbReference>
<dbReference type="InterPro" id="IPR012910">
    <property type="entry name" value="Plug_dom"/>
</dbReference>
<evidence type="ECO:0000259" key="13">
    <source>
        <dbReference type="Pfam" id="PF00593"/>
    </source>
</evidence>
<feature type="domain" description="TonB-dependent receptor plug" evidence="14">
    <location>
        <begin position="61"/>
        <end position="161"/>
    </location>
</feature>
<dbReference type="PANTHER" id="PTHR32552">
    <property type="entry name" value="FERRICHROME IRON RECEPTOR-RELATED"/>
    <property type="match status" value="1"/>
</dbReference>
<reference evidence="16" key="1">
    <citation type="journal article" date="2019" name="Int. J. Syst. Evol. Microbiol.">
        <title>The Global Catalogue of Microorganisms (GCM) 10K type strain sequencing project: providing services to taxonomists for standard genome sequencing and annotation.</title>
        <authorList>
            <consortium name="The Broad Institute Genomics Platform"/>
            <consortium name="The Broad Institute Genome Sequencing Center for Infectious Disease"/>
            <person name="Wu L."/>
            <person name="Ma J."/>
        </authorList>
    </citation>
    <scope>NUCLEOTIDE SEQUENCE [LARGE SCALE GENOMIC DNA]</scope>
    <source>
        <strain evidence="16">CCUG 52537</strain>
    </source>
</reference>
<evidence type="ECO:0000256" key="3">
    <source>
        <dbReference type="ARBA" id="ARBA00022448"/>
    </source>
</evidence>